<dbReference type="InterPro" id="IPR029068">
    <property type="entry name" value="Glyas_Bleomycin-R_OHBP_Dase"/>
</dbReference>
<dbReference type="STRING" id="52.CMC5_054740"/>
<dbReference type="EMBL" id="CP012159">
    <property type="protein sequence ID" value="AKT41306.1"/>
    <property type="molecule type" value="Genomic_DNA"/>
</dbReference>
<dbReference type="PANTHER" id="PTHR33993">
    <property type="entry name" value="GLYOXALASE-RELATED"/>
    <property type="match status" value="1"/>
</dbReference>
<accession>A0A0K1EKB6</accession>
<dbReference type="Proteomes" id="UP000067626">
    <property type="component" value="Chromosome"/>
</dbReference>
<name>A0A0K1EKB6_CHOCO</name>
<sequence>MTTRFFWYELRTTHTAAAQAFYATVLGLDAPAPSEDACLRLEGHLLGNISTLPERAAVQGAPPHWVGHLAVEDLEDSTATWTARGAQRLGPSRRGAHGGEVVFLRDPFGSVIGLTSGSTAETPPGLVWHELHTEDQRRASSTYAEHGGWQLTTSFSLGAELGSYQMFSWRADRLNVGGVVSSVRLPNVHPHWLFYFQVNDLELALSEVTAHGGYVHGTPREMPDGSRIVACEDPQRAAFGLKMSPGTTPSLSQ</sequence>
<keyword evidence="3" id="KW-1185">Reference proteome</keyword>
<dbReference type="Gene3D" id="3.10.180.10">
    <property type="entry name" value="2,3-Dihydroxybiphenyl 1,2-Dioxygenase, domain 1"/>
    <property type="match status" value="2"/>
</dbReference>
<dbReference type="Pfam" id="PF00903">
    <property type="entry name" value="Glyoxalase"/>
    <property type="match status" value="1"/>
</dbReference>
<protein>
    <recommendedName>
        <fullName evidence="1">VOC domain-containing protein</fullName>
    </recommendedName>
</protein>
<evidence type="ECO:0000259" key="1">
    <source>
        <dbReference type="PROSITE" id="PS51819"/>
    </source>
</evidence>
<dbReference type="SUPFAM" id="SSF54593">
    <property type="entry name" value="Glyoxalase/Bleomycin resistance protein/Dihydroxybiphenyl dioxygenase"/>
    <property type="match status" value="2"/>
</dbReference>
<evidence type="ECO:0000313" key="2">
    <source>
        <dbReference type="EMBL" id="AKT41306.1"/>
    </source>
</evidence>
<dbReference type="Pfam" id="PF18029">
    <property type="entry name" value="Glyoxalase_6"/>
    <property type="match status" value="1"/>
</dbReference>
<dbReference type="PROSITE" id="PS51819">
    <property type="entry name" value="VOC"/>
    <property type="match status" value="1"/>
</dbReference>
<dbReference type="InterPro" id="IPR004360">
    <property type="entry name" value="Glyas_Fos-R_dOase_dom"/>
</dbReference>
<proteinExistence type="predicted"/>
<dbReference type="RefSeq" id="WP_050433110.1">
    <property type="nucleotide sequence ID" value="NZ_CP012159.1"/>
</dbReference>
<dbReference type="AlphaFoldDB" id="A0A0K1EKB6"/>
<dbReference type="InterPro" id="IPR041581">
    <property type="entry name" value="Glyoxalase_6"/>
</dbReference>
<dbReference type="KEGG" id="ccro:CMC5_054740"/>
<dbReference type="PANTHER" id="PTHR33993:SF14">
    <property type="entry name" value="GB|AAF24581.1"/>
    <property type="match status" value="1"/>
</dbReference>
<dbReference type="InterPro" id="IPR052164">
    <property type="entry name" value="Anthracycline_SecMetBiosynth"/>
</dbReference>
<dbReference type="InterPro" id="IPR037523">
    <property type="entry name" value="VOC_core"/>
</dbReference>
<dbReference type="OrthoDB" id="9792323at2"/>
<organism evidence="2 3">
    <name type="scientific">Chondromyces crocatus</name>
    <dbReference type="NCBI Taxonomy" id="52"/>
    <lineage>
        <taxon>Bacteria</taxon>
        <taxon>Pseudomonadati</taxon>
        <taxon>Myxococcota</taxon>
        <taxon>Polyangia</taxon>
        <taxon>Polyangiales</taxon>
        <taxon>Polyangiaceae</taxon>
        <taxon>Chondromyces</taxon>
    </lineage>
</organism>
<reference evidence="2 3" key="1">
    <citation type="submission" date="2015-07" db="EMBL/GenBank/DDBJ databases">
        <title>Genome analysis of myxobacterium Chondromyces crocatus Cm c5 reveals a high potential for natural compound synthesis and the genetic basis for the loss of fruiting body formation.</title>
        <authorList>
            <person name="Zaburannyi N."/>
            <person name="Bunk B."/>
            <person name="Maier J."/>
            <person name="Overmann J."/>
            <person name="Mueller R."/>
        </authorList>
    </citation>
    <scope>NUCLEOTIDE SEQUENCE [LARGE SCALE GENOMIC DNA]</scope>
    <source>
        <strain evidence="2 3">Cm c5</strain>
    </source>
</reference>
<feature type="domain" description="VOC" evidence="1">
    <location>
        <begin position="4"/>
        <end position="117"/>
    </location>
</feature>
<evidence type="ECO:0000313" key="3">
    <source>
        <dbReference type="Proteomes" id="UP000067626"/>
    </source>
</evidence>
<gene>
    <name evidence="2" type="ORF">CMC5_054740</name>
</gene>